<dbReference type="GO" id="GO:0005912">
    <property type="term" value="C:adherens junction"/>
    <property type="evidence" value="ECO:0007669"/>
    <property type="project" value="UniProtKB-SubCell"/>
</dbReference>
<evidence type="ECO:0000256" key="4">
    <source>
        <dbReference type="ARBA" id="ARBA00023054"/>
    </source>
</evidence>
<keyword evidence="3" id="KW-0965">Cell junction</keyword>
<evidence type="ECO:0000256" key="5">
    <source>
        <dbReference type="SAM" id="Coils"/>
    </source>
</evidence>
<dbReference type="Proteomes" id="UP001152747">
    <property type="component" value="Unassembled WGS sequence"/>
</dbReference>
<evidence type="ECO:0000256" key="6">
    <source>
        <dbReference type="SAM" id="MobiDB-lite"/>
    </source>
</evidence>
<feature type="compositionally biased region" description="Basic and acidic residues" evidence="6">
    <location>
        <begin position="310"/>
        <end position="321"/>
    </location>
</feature>
<dbReference type="PANTHER" id="PTHR13546">
    <property type="entry name" value="RE60986P"/>
    <property type="match status" value="1"/>
</dbReference>
<feature type="region of interest" description="Disordered" evidence="6">
    <location>
        <begin position="254"/>
        <end position="278"/>
    </location>
</feature>
<feature type="region of interest" description="Disordered" evidence="6">
    <location>
        <begin position="298"/>
        <end position="321"/>
    </location>
</feature>
<comment type="similarity">
    <text evidence="2">Belongs to the CCDC85 family.</text>
</comment>
<evidence type="ECO:0000256" key="2">
    <source>
        <dbReference type="ARBA" id="ARBA00009052"/>
    </source>
</evidence>
<sequence>MSTDVSIESRTNETISNGSSQSTTTIHYAKPVHHCVKMDNKNVLQSPKISTSSSSASTTPRSPNIRYPTVVVNNNSSLPGSPKSSAYAVPTPRNMNSQYSPIQLQYEHIRHRCKMLDEENQKLMKMQSDIVSDANRRVQMHINEIRMLKEENRKIQSAQKELRDLACFLDDDRQKTKKLAREWQKFGRYTSNLMKQEIQTYHQKLTTLEEKLSGKEHEAEELRQLCMYLDEQRQCLMNSANNAAQHLNFSQSLRSDDESEDLGCGSSEQSGDNGHILPPDFNIYNKLKESKLRLISEQMITSQNSSEESENIRKEESRREKTRLLDCDERTIIERSWNVDEEEETESEKRKNEEEEEEDSLTLKNDIKPKMLTSMTNSDCTTYASSGTDMDSVYVMGDEISEHCGNLEVRTLSRIEEESEIMRESAKMPPKIAPVVCGSILSPFENPLMRSFSESASPQKKPMIIPVKGSVRCSSMEIKNM</sequence>
<feature type="region of interest" description="Disordered" evidence="6">
    <location>
        <begin position="44"/>
        <end position="67"/>
    </location>
</feature>
<proteinExistence type="inferred from homology"/>
<comment type="caution">
    <text evidence="7">The sequence shown here is derived from an EMBL/GenBank/DDBJ whole genome shotgun (WGS) entry which is preliminary data.</text>
</comment>
<dbReference type="InterPro" id="IPR019359">
    <property type="entry name" value="CCDC85"/>
</dbReference>
<feature type="compositionally biased region" description="Low complexity" evidence="6">
    <location>
        <begin position="46"/>
        <end position="63"/>
    </location>
</feature>
<feature type="region of interest" description="Disordered" evidence="6">
    <location>
        <begin position="1"/>
        <end position="24"/>
    </location>
</feature>
<feature type="coiled-coil region" evidence="5">
    <location>
        <begin position="131"/>
        <end position="225"/>
    </location>
</feature>
<gene>
    <name evidence="7" type="ORF">CAMP_LOCUS14179</name>
</gene>
<protein>
    <submittedName>
        <fullName evidence="7">Uncharacterized protein</fullName>
    </submittedName>
</protein>
<organism evidence="7 8">
    <name type="scientific">Caenorhabditis angaria</name>
    <dbReference type="NCBI Taxonomy" id="860376"/>
    <lineage>
        <taxon>Eukaryota</taxon>
        <taxon>Metazoa</taxon>
        <taxon>Ecdysozoa</taxon>
        <taxon>Nematoda</taxon>
        <taxon>Chromadorea</taxon>
        <taxon>Rhabditida</taxon>
        <taxon>Rhabditina</taxon>
        <taxon>Rhabditomorpha</taxon>
        <taxon>Rhabditoidea</taxon>
        <taxon>Rhabditidae</taxon>
        <taxon>Peloderinae</taxon>
        <taxon>Caenorhabditis</taxon>
    </lineage>
</organism>
<accession>A0A9P1N8C8</accession>
<reference evidence="7" key="1">
    <citation type="submission" date="2022-11" db="EMBL/GenBank/DDBJ databases">
        <authorList>
            <person name="Kikuchi T."/>
        </authorList>
    </citation>
    <scope>NUCLEOTIDE SEQUENCE</scope>
    <source>
        <strain evidence="7">PS1010</strain>
    </source>
</reference>
<dbReference type="OrthoDB" id="10056395at2759"/>
<evidence type="ECO:0000313" key="8">
    <source>
        <dbReference type="Proteomes" id="UP001152747"/>
    </source>
</evidence>
<dbReference type="Pfam" id="PF10226">
    <property type="entry name" value="CCDC85"/>
    <property type="match status" value="1"/>
</dbReference>
<feature type="region of interest" description="Disordered" evidence="6">
    <location>
        <begin position="338"/>
        <end position="366"/>
    </location>
</feature>
<evidence type="ECO:0000313" key="7">
    <source>
        <dbReference type="EMBL" id="CAI5451542.1"/>
    </source>
</evidence>
<evidence type="ECO:0000256" key="3">
    <source>
        <dbReference type="ARBA" id="ARBA00022949"/>
    </source>
</evidence>
<dbReference type="EMBL" id="CANHGI010000005">
    <property type="protein sequence ID" value="CAI5451542.1"/>
    <property type="molecule type" value="Genomic_DNA"/>
</dbReference>
<dbReference type="AlphaFoldDB" id="A0A9P1N8C8"/>
<evidence type="ECO:0000256" key="1">
    <source>
        <dbReference type="ARBA" id="ARBA00004536"/>
    </source>
</evidence>
<comment type="subcellular location">
    <subcellularLocation>
        <location evidence="1">Cell junction</location>
        <location evidence="1">Adherens junction</location>
    </subcellularLocation>
</comment>
<name>A0A9P1N8C8_9PELO</name>
<keyword evidence="4 5" id="KW-0175">Coiled coil</keyword>
<dbReference type="PANTHER" id="PTHR13546:SF15">
    <property type="entry name" value="CCDC85"/>
    <property type="match status" value="1"/>
</dbReference>
<keyword evidence="8" id="KW-1185">Reference proteome</keyword>